<evidence type="ECO:0000313" key="1">
    <source>
        <dbReference type="EMBL" id="PIP56246.1"/>
    </source>
</evidence>
<dbReference type="Proteomes" id="UP000228495">
    <property type="component" value="Unassembled WGS sequence"/>
</dbReference>
<sequence length="137" mass="15756">MMNTLFINTDAFSALNIADHPNHTAAVSFVSELFSQTVKLYTSQTVVLNVCEKIRRKQGYPKMQQFLNLIANGGFVVLGEDQKVFERAVARLFDNPTSELRLIDAIVIEQMMEWGIKDIFSFRPQLKEYNVIVWPRV</sequence>
<protein>
    <recommendedName>
        <fullName evidence="3">PIN domain-containing protein</fullName>
    </recommendedName>
</protein>
<dbReference type="Gene3D" id="3.40.50.1010">
    <property type="entry name" value="5'-nuclease"/>
    <property type="match status" value="1"/>
</dbReference>
<gene>
    <name evidence="1" type="ORF">COX05_04045</name>
</gene>
<dbReference type="InterPro" id="IPR029060">
    <property type="entry name" value="PIN-like_dom_sf"/>
</dbReference>
<dbReference type="SUPFAM" id="SSF88723">
    <property type="entry name" value="PIN domain-like"/>
    <property type="match status" value="1"/>
</dbReference>
<name>A0A2H0BF05_UNCKA</name>
<proteinExistence type="predicted"/>
<dbReference type="AlphaFoldDB" id="A0A2H0BF05"/>
<accession>A0A2H0BF05</accession>
<evidence type="ECO:0008006" key="3">
    <source>
        <dbReference type="Google" id="ProtNLM"/>
    </source>
</evidence>
<dbReference type="EMBL" id="PCSU01000069">
    <property type="protein sequence ID" value="PIP56246.1"/>
    <property type="molecule type" value="Genomic_DNA"/>
</dbReference>
<comment type="caution">
    <text evidence="1">The sequence shown here is derived from an EMBL/GenBank/DDBJ whole genome shotgun (WGS) entry which is preliminary data.</text>
</comment>
<organism evidence="1 2">
    <name type="scientific">candidate division WWE3 bacterium CG22_combo_CG10-13_8_21_14_all_39_12</name>
    <dbReference type="NCBI Taxonomy" id="1975094"/>
    <lineage>
        <taxon>Bacteria</taxon>
        <taxon>Katanobacteria</taxon>
    </lineage>
</organism>
<evidence type="ECO:0000313" key="2">
    <source>
        <dbReference type="Proteomes" id="UP000228495"/>
    </source>
</evidence>
<reference evidence="1 2" key="1">
    <citation type="submission" date="2017-09" db="EMBL/GenBank/DDBJ databases">
        <title>Depth-based differentiation of microbial function through sediment-hosted aquifers and enrichment of novel symbionts in the deep terrestrial subsurface.</title>
        <authorList>
            <person name="Probst A.J."/>
            <person name="Ladd B."/>
            <person name="Jarett J.K."/>
            <person name="Geller-Mcgrath D.E."/>
            <person name="Sieber C.M."/>
            <person name="Emerson J.B."/>
            <person name="Anantharaman K."/>
            <person name="Thomas B.C."/>
            <person name="Malmstrom R."/>
            <person name="Stieglmeier M."/>
            <person name="Klingl A."/>
            <person name="Woyke T."/>
            <person name="Ryan C.M."/>
            <person name="Banfield J.F."/>
        </authorList>
    </citation>
    <scope>NUCLEOTIDE SEQUENCE [LARGE SCALE GENOMIC DNA]</scope>
    <source>
        <strain evidence="1">CG22_combo_CG10-13_8_21_14_all_39_12</strain>
    </source>
</reference>